<reference evidence="4 5" key="1">
    <citation type="journal article" date="2004" name="Nature">
        <title>Genome sequence of the Brown Norway rat yields insights into mammalian evolution.</title>
        <authorList>
            <consortium name="Rat Genome Sequencing Project Consortium"/>
            <person name="Gibbs R.A."/>
            <person name="Weinstock G.M."/>
            <person name="Metzker M.L."/>
            <person name="Muzny D.M."/>
            <person name="Sodergren E.J."/>
            <person name="Scherer S."/>
            <person name="Scott G."/>
            <person name="Steffen D."/>
            <person name="Worley K.C."/>
            <person name="Burch P.E."/>
            <person name="Okwuonu G."/>
            <person name="Hines S."/>
            <person name="Lewis L."/>
            <person name="Deramo C."/>
            <person name="Delgado O."/>
            <person name="Dugan-Rocha S."/>
            <person name="Miner G."/>
            <person name="Morgan M."/>
            <person name="Hawes A."/>
            <person name="Gill R."/>
            <person name="Holt R.A."/>
            <person name="Adams M.D."/>
            <person name="Amanatides P.G."/>
            <person name="Baden-Tillson H."/>
            <person name="Barnstead M."/>
            <person name="Chin S."/>
            <person name="Evans C.A."/>
            <person name="Ferriera S."/>
            <person name="Fosler C."/>
            <person name="Glodek A."/>
            <person name="Gu Z."/>
            <person name="Jennings D."/>
            <person name="Kraft C.L."/>
            <person name="Nguyen T."/>
            <person name="Pfannkoch C.M."/>
            <person name="Sitter C."/>
            <person name="Sutton G.G."/>
            <person name="Venter J.C."/>
            <person name="Woodage T."/>
            <person name="Smith D."/>
            <person name="Lee H.-M."/>
            <person name="Gustafson E."/>
            <person name="Cahill P."/>
            <person name="Kana A."/>
            <person name="Doucette-Stamm L."/>
            <person name="Weinstock K."/>
            <person name="Fechtel K."/>
            <person name="Weiss R.B."/>
            <person name="Dunn D.M."/>
            <person name="Green E.D."/>
            <person name="Blakesley R.W."/>
            <person name="Bouffard G.G."/>
            <person name="De Jong P.J."/>
            <person name="Osoegawa K."/>
            <person name="Zhu B."/>
            <person name="Marra M."/>
            <person name="Schein J."/>
            <person name="Bosdet I."/>
            <person name="Fjell C."/>
            <person name="Jones S."/>
            <person name="Krzywinski M."/>
            <person name="Mathewson C."/>
            <person name="Siddiqui A."/>
            <person name="Wye N."/>
            <person name="McPherson J."/>
            <person name="Zhao S."/>
            <person name="Fraser C.M."/>
            <person name="Shetty J."/>
            <person name="Shatsman S."/>
            <person name="Geer K."/>
            <person name="Chen Y."/>
            <person name="Abramzon S."/>
            <person name="Nierman W.C."/>
            <person name="Havlak P.H."/>
            <person name="Chen R."/>
            <person name="Durbin K.J."/>
            <person name="Egan A."/>
            <person name="Ren Y."/>
            <person name="Song X.-Z."/>
            <person name="Li B."/>
            <person name="Liu Y."/>
            <person name="Qin X."/>
            <person name="Cawley S."/>
            <person name="Cooney A.J."/>
            <person name="D'Souza L.M."/>
            <person name="Martin K."/>
            <person name="Wu J.Q."/>
            <person name="Gonzalez-Garay M.L."/>
            <person name="Jackson A.R."/>
            <person name="Kalafus K.J."/>
            <person name="McLeod M.P."/>
            <person name="Milosavljevic A."/>
            <person name="Virk D."/>
            <person name="Volkov A."/>
            <person name="Wheeler D.A."/>
            <person name="Zhang Z."/>
            <person name="Bailey J.A."/>
            <person name="Eichler E.E."/>
            <person name="Tuzun E."/>
            <person name="Birney E."/>
            <person name="Mongin E."/>
            <person name="Ureta-Vidal A."/>
            <person name="Woodwark C."/>
            <person name="Zdobnov E."/>
            <person name="Bork P."/>
            <person name="Suyama M."/>
            <person name="Torrents D."/>
            <person name="Alexandersson M."/>
            <person name="Trask B.J."/>
            <person name="Young J.M."/>
            <person name="Huang H."/>
            <person name="Wang H."/>
            <person name="Xing H."/>
            <person name="Daniels S."/>
            <person name="Gietzen D."/>
            <person name="Schmidt J."/>
            <person name="Stevens K."/>
            <person name="Vitt U."/>
            <person name="Wingrove J."/>
            <person name="Camara F."/>
            <person name="Mar Alba M."/>
            <person name="Abril J.F."/>
            <person name="Guigo R."/>
            <person name="Smit A."/>
            <person name="Dubchak I."/>
            <person name="Rubin E.M."/>
            <person name="Couronne O."/>
            <person name="Poliakov A."/>
            <person name="Huebner N."/>
            <person name="Ganten D."/>
            <person name="Goesele C."/>
            <person name="Hummel O."/>
            <person name="Kreitler T."/>
            <person name="Lee Y.-A."/>
            <person name="Monti J."/>
            <person name="Schulz H."/>
            <person name="Zimdahl H."/>
            <person name="Himmelbauer H."/>
            <person name="Lehrach H."/>
            <person name="Jacob H.J."/>
            <person name="Bromberg S."/>
            <person name="Gullings-Handley J."/>
            <person name="Jensen-Seaman M.I."/>
            <person name="Kwitek A.E."/>
            <person name="Lazar J."/>
            <person name="Pasko D."/>
            <person name="Tonellato P.J."/>
            <person name="Twigger S."/>
            <person name="Ponting C.P."/>
            <person name="Duarte J.M."/>
            <person name="Rice S."/>
            <person name="Goodstadt L."/>
            <person name="Beatson S.A."/>
            <person name="Emes R.D."/>
            <person name="Winter E.E."/>
            <person name="Webber C."/>
            <person name="Brandt P."/>
            <person name="Nyakatura G."/>
            <person name="Adetobi M."/>
            <person name="Chiaromonte F."/>
            <person name="Elnitski L."/>
            <person name="Eswara P."/>
            <person name="Hardison R.C."/>
            <person name="Hou M."/>
            <person name="Kolbe D."/>
            <person name="Makova K."/>
            <person name="Miller W."/>
            <person name="Nekrutenko A."/>
            <person name="Riemer C."/>
            <person name="Schwartz S."/>
            <person name="Taylor J."/>
            <person name="Yang S."/>
            <person name="Zhang Y."/>
            <person name="Lindpaintner K."/>
            <person name="Andrews T.D."/>
            <person name="Caccamo M."/>
            <person name="Clamp M."/>
            <person name="Clarke L."/>
            <person name="Curwen V."/>
            <person name="Durbin R.M."/>
            <person name="Eyras E."/>
            <person name="Searle S.M."/>
            <person name="Cooper G.M."/>
            <person name="Batzoglou S."/>
            <person name="Brudno M."/>
            <person name="Sidow A."/>
            <person name="Stone E.A."/>
            <person name="Payseur B.A."/>
            <person name="Bourque G."/>
            <person name="Lopez-Otin C."/>
            <person name="Puente X.S."/>
            <person name="Chakrabarti K."/>
            <person name="Chatterji S."/>
            <person name="Dewey C."/>
            <person name="Pachter L."/>
            <person name="Bray N."/>
            <person name="Yap V.B."/>
            <person name="Caspi A."/>
            <person name="Tesler G."/>
            <person name="Pevzner P.A."/>
            <person name="Haussler D."/>
            <person name="Roskin K.M."/>
            <person name="Baertsch R."/>
            <person name="Clawson H."/>
            <person name="Furey T.S."/>
            <person name="Hinrichs A.S."/>
            <person name="Karolchik D."/>
            <person name="Kent W.J."/>
            <person name="Rosenbloom K.R."/>
            <person name="Trumbower H."/>
            <person name="Weirauch M."/>
            <person name="Cooper D.N."/>
            <person name="Stenson P.D."/>
            <person name="Ma B."/>
            <person name="Brent M."/>
            <person name="Arumugam M."/>
            <person name="Shteynberg D."/>
            <person name="Copley R.R."/>
            <person name="Taylor M.S."/>
            <person name="Riethman H."/>
            <person name="Mudunuri U."/>
            <person name="Peterson J."/>
            <person name="Guyer M."/>
            <person name="Felsenfeld A."/>
            <person name="Old S."/>
            <person name="Mockrin S."/>
            <person name="Collins F.S."/>
        </authorList>
    </citation>
    <scope>NUCLEOTIDE SEQUENCE [LARGE SCALE GENOMIC DNA]</scope>
    <source>
        <strain evidence="4 5">Brown Norway</strain>
    </source>
</reference>
<evidence type="ECO:0000256" key="1">
    <source>
        <dbReference type="ARBA" id="ARBA00010283"/>
    </source>
</evidence>
<evidence type="ECO:0000259" key="3">
    <source>
        <dbReference type="Pfam" id="PF04803"/>
    </source>
</evidence>
<dbReference type="OMA" id="ILQKKRM"/>
<dbReference type="GO" id="GO:0007286">
    <property type="term" value="P:spermatid development"/>
    <property type="evidence" value="ECO:0000318"/>
    <property type="project" value="GO_Central"/>
</dbReference>
<dbReference type="Ensembl" id="ENSRNOT00000132423.1">
    <property type="protein sequence ID" value="ENSRNOP00000102243.1"/>
    <property type="gene ID" value="ENSRNOG00000088563.1"/>
</dbReference>
<organism evidence="4 5">
    <name type="scientific">Rattus norvegicus</name>
    <name type="common">Rat</name>
    <dbReference type="NCBI Taxonomy" id="10116"/>
    <lineage>
        <taxon>Eukaryota</taxon>
        <taxon>Metazoa</taxon>
        <taxon>Chordata</taxon>
        <taxon>Craniata</taxon>
        <taxon>Vertebrata</taxon>
        <taxon>Euteleostomi</taxon>
        <taxon>Mammalia</taxon>
        <taxon>Eutheria</taxon>
        <taxon>Euarchontoglires</taxon>
        <taxon>Glires</taxon>
        <taxon>Rodentia</taxon>
        <taxon>Myomorpha</taxon>
        <taxon>Muroidea</taxon>
        <taxon>Muridae</taxon>
        <taxon>Murinae</taxon>
        <taxon>Rattus</taxon>
    </lineage>
</organism>
<name>M0RDK0_RAT</name>
<proteinExistence type="inferred from homology"/>
<dbReference type="AGR" id="RGD:1585186"/>
<dbReference type="PANTHER" id="PTHR19368:SF3">
    <property type="entry name" value="X-LINKED LYMPHOCYTE-REGULATED PROTEIN 3A-RELATED"/>
    <property type="match status" value="1"/>
</dbReference>
<dbReference type="HOGENOM" id="CLU_107207_0_0_1"/>
<protein>
    <submittedName>
        <fullName evidence="4">X-linked lymphocyte-regulated protein 3A-like</fullName>
    </submittedName>
</protein>
<feature type="compositionally biased region" description="Basic and acidic residues" evidence="2">
    <location>
        <begin position="56"/>
        <end position="65"/>
    </location>
</feature>
<gene>
    <name evidence="4 8" type="primary">LOC100911047</name>
    <name evidence="7" type="synonym">LOC134484028</name>
    <name evidence="6" type="synonym">Xlr3a</name>
</gene>
<dbReference type="GeneTree" id="ENSGT00390000000062"/>
<accession>M0RDK0</accession>
<sequence length="227" mass="26044">MSSSERKATASVGRHPSVVPNLSSDDSQNPPGAIAAANKEVPVAGREETIASGTERQQDRKKKQDLFQELEEPIQKVLQENRERFLRIMASSFLAMEVKVKDILKTQCEQRQKLYQDYSLQVTNLSKKLTTDANQVKKHAEKLCNMFMEQQKFIHESLTLQKNRMEEFKSLCEEYLEKFEVLRDSRANSIAEELRHLIATLEVKLLMMHSQQETAAAPQSLLDMLFS</sequence>
<dbReference type="KEGG" id="rno:100911047"/>
<dbReference type="Pfam" id="PF04803">
    <property type="entry name" value="Cor1"/>
    <property type="match status" value="1"/>
</dbReference>
<dbReference type="VEuPathDB" id="HostDB:ENSRNOG00000068104"/>
<dbReference type="RGD" id="402375310">
    <property type="gene designation" value="LOC134484028"/>
</dbReference>
<feature type="region of interest" description="Disordered" evidence="2">
    <location>
        <begin position="1"/>
        <end position="65"/>
    </location>
</feature>
<dbReference type="PANTHER" id="PTHR19368">
    <property type="entry name" value="XLR/SCP3/FAM9"/>
    <property type="match status" value="1"/>
</dbReference>
<dbReference type="AlphaFoldDB" id="M0RDK0"/>
<dbReference type="RefSeq" id="XP_006229690.1">
    <property type="nucleotide sequence ID" value="XM_006229628.5"/>
</dbReference>
<feature type="domain" description="XLR/SYCP3/FAM9" evidence="3">
    <location>
        <begin position="76"/>
        <end position="203"/>
    </location>
</feature>
<dbReference type="GeneID" id="100911047"/>
<dbReference type="OrthoDB" id="9633158at2759"/>
<dbReference type="AGR" id="RGD:6495416"/>
<reference evidence="5" key="2">
    <citation type="submission" date="2024-01" db="EMBL/GenBank/DDBJ databases">
        <title>GRCr8: a new rat reference genome assembly contstructed from accurate long reads and long range scaffolding.</title>
        <authorList>
            <person name="Doris P.A."/>
            <person name="Kalbfleisch T."/>
            <person name="Li K."/>
            <person name="Howe K."/>
            <person name="Wood J."/>
        </authorList>
    </citation>
    <scope>NUCLEOTIDE SEQUENCE [LARGE SCALE GENOMIC DNA]</scope>
    <source>
        <strain evidence="5">Brown Norway</strain>
    </source>
</reference>
<dbReference type="InterPro" id="IPR006888">
    <property type="entry name" value="XLR/SYCP3/FAM9_dom"/>
</dbReference>
<feature type="compositionally biased region" description="Polar residues" evidence="2">
    <location>
        <begin position="20"/>
        <end position="30"/>
    </location>
</feature>
<reference evidence="4" key="3">
    <citation type="submission" date="2025-05" db="UniProtKB">
        <authorList>
            <consortium name="Ensembl"/>
        </authorList>
    </citation>
    <scope>IDENTIFICATION</scope>
    <source>
        <strain evidence="4">Brown Norway</strain>
    </source>
</reference>
<dbReference type="Proteomes" id="UP000002494">
    <property type="component" value="Chromosome X"/>
</dbReference>
<dbReference type="Ensembl" id="ENSRNOT00000075736.4">
    <property type="protein sequence ID" value="ENSRNOP00000065547.3"/>
    <property type="gene ID" value="ENSRNOG00000068104.2"/>
</dbReference>
<evidence type="ECO:0000313" key="6">
    <source>
        <dbReference type="RGD" id="1585186"/>
    </source>
</evidence>
<dbReference type="AGR" id="RGD:402375310"/>
<dbReference type="GO" id="GO:0051321">
    <property type="term" value="P:meiotic cell cycle"/>
    <property type="evidence" value="ECO:0000318"/>
    <property type="project" value="GO_Central"/>
</dbReference>
<dbReference type="Ensembl" id="ENSRNOT00000074398.4">
    <property type="protein sequence ID" value="ENSRNOP00000067701.3"/>
    <property type="gene ID" value="ENSRNOG00000064693.2"/>
</dbReference>
<dbReference type="RGD" id="6495416">
    <property type="gene designation" value="LOC100911047"/>
</dbReference>
<evidence type="ECO:0000313" key="4">
    <source>
        <dbReference type="Ensembl" id="ENSRNOP00000067701.3"/>
    </source>
</evidence>
<dbReference type="STRING" id="10116.ENSRNOP00000065547"/>
<dbReference type="VEuPathDB" id="HostDB:ENSRNOG00000064693"/>
<evidence type="ECO:0000313" key="5">
    <source>
        <dbReference type="Proteomes" id="UP000002494"/>
    </source>
</evidence>
<dbReference type="InterPro" id="IPR051443">
    <property type="entry name" value="XLR/SYCP3"/>
</dbReference>
<comment type="similarity">
    <text evidence="1">Belongs to the XLR/SYCP3 family.</text>
</comment>
<dbReference type="RGD" id="1585186">
    <property type="gene designation" value="Xlr3a"/>
</dbReference>
<evidence type="ECO:0000313" key="8">
    <source>
        <dbReference type="RGD" id="6495416"/>
    </source>
</evidence>
<keyword evidence="5" id="KW-1185">Reference proteome</keyword>
<dbReference type="GO" id="GO:0000795">
    <property type="term" value="C:synaptonemal complex"/>
    <property type="evidence" value="ECO:0000318"/>
    <property type="project" value="GO_Central"/>
</dbReference>
<dbReference type="PaxDb" id="10116-ENSRNOP00000065547"/>
<evidence type="ECO:0000313" key="7">
    <source>
        <dbReference type="RGD" id="402375310"/>
    </source>
</evidence>
<evidence type="ECO:0000256" key="2">
    <source>
        <dbReference type="SAM" id="MobiDB-lite"/>
    </source>
</evidence>